<proteinExistence type="predicted"/>
<organism evidence="2 3">
    <name type="scientific">Rhynchosporium graminicola</name>
    <dbReference type="NCBI Taxonomy" id="2792576"/>
    <lineage>
        <taxon>Eukaryota</taxon>
        <taxon>Fungi</taxon>
        <taxon>Dikarya</taxon>
        <taxon>Ascomycota</taxon>
        <taxon>Pezizomycotina</taxon>
        <taxon>Leotiomycetes</taxon>
        <taxon>Helotiales</taxon>
        <taxon>Ploettnerulaceae</taxon>
        <taxon>Rhynchosporium</taxon>
    </lineage>
</organism>
<protein>
    <submittedName>
        <fullName evidence="2">Uncharacterized protein</fullName>
    </submittedName>
</protein>
<accession>A0A1E1LGE7</accession>
<dbReference type="InParanoid" id="A0A1E1LGE7"/>
<reference evidence="3" key="1">
    <citation type="submission" date="2016-03" db="EMBL/GenBank/DDBJ databases">
        <authorList>
            <person name="Ploux O."/>
        </authorList>
    </citation>
    <scope>NUCLEOTIDE SEQUENCE [LARGE SCALE GENOMIC DNA]</scope>
    <source>
        <strain evidence="3">UK7</strain>
    </source>
</reference>
<dbReference type="Proteomes" id="UP000178129">
    <property type="component" value="Unassembled WGS sequence"/>
</dbReference>
<sequence length="136" mass="15292">MLRRWINELFDLAFGLETSRTGFSLNEKIGRINARVTLLLANNAKHERCIATLQKEKKADKKALSLAMKPNTAPNLAIAPQLAQKSDANTISLDNSRYEKLCEKLKATQLQLEAENAKEERAATTSRLEIEILRKA</sequence>
<feature type="coiled-coil region" evidence="1">
    <location>
        <begin position="95"/>
        <end position="127"/>
    </location>
</feature>
<comment type="caution">
    <text evidence="2">The sequence shown here is derived from an EMBL/GenBank/DDBJ whole genome shotgun (WGS) entry which is preliminary data.</text>
</comment>
<evidence type="ECO:0000256" key="1">
    <source>
        <dbReference type="SAM" id="Coils"/>
    </source>
</evidence>
<evidence type="ECO:0000313" key="2">
    <source>
        <dbReference type="EMBL" id="CZT09601.1"/>
    </source>
</evidence>
<name>A0A1E1LGE7_9HELO</name>
<gene>
    <name evidence="2" type="ORF">RCO7_03710</name>
</gene>
<keyword evidence="3" id="KW-1185">Reference proteome</keyword>
<dbReference type="AlphaFoldDB" id="A0A1E1LGE7"/>
<evidence type="ECO:0000313" key="3">
    <source>
        <dbReference type="Proteomes" id="UP000178129"/>
    </source>
</evidence>
<keyword evidence="1" id="KW-0175">Coiled coil</keyword>
<dbReference type="EMBL" id="FJUW01000051">
    <property type="protein sequence ID" value="CZT09601.1"/>
    <property type="molecule type" value="Genomic_DNA"/>
</dbReference>